<dbReference type="Gene3D" id="1.10.260.40">
    <property type="entry name" value="lambda repressor-like DNA-binding domains"/>
    <property type="match status" value="1"/>
</dbReference>
<dbReference type="InterPro" id="IPR028082">
    <property type="entry name" value="Peripla_BP_I"/>
</dbReference>
<dbReference type="EMBL" id="JAVKVN010000011">
    <property type="protein sequence ID" value="MDR7948324.1"/>
    <property type="molecule type" value="Genomic_DNA"/>
</dbReference>
<dbReference type="SMART" id="SM00354">
    <property type="entry name" value="HTH_LACI"/>
    <property type="match status" value="1"/>
</dbReference>
<comment type="caution">
    <text evidence="6">The sequence shown here is derived from an EMBL/GenBank/DDBJ whole genome shotgun (WGS) entry which is preliminary data.</text>
</comment>
<dbReference type="PANTHER" id="PTHR30146:SF148">
    <property type="entry name" value="HTH-TYPE TRANSCRIPTIONAL REPRESSOR PURR-RELATED"/>
    <property type="match status" value="1"/>
</dbReference>
<keyword evidence="7" id="KW-1185">Reference proteome</keyword>
<dbReference type="SUPFAM" id="SSF47413">
    <property type="entry name" value="lambda repressor-like DNA-binding domains"/>
    <property type="match status" value="1"/>
</dbReference>
<dbReference type="InterPro" id="IPR010982">
    <property type="entry name" value="Lambda_DNA-bd_dom_sf"/>
</dbReference>
<dbReference type="RefSeq" id="WP_192352108.1">
    <property type="nucleotide sequence ID" value="NZ_JAVCPK010000003.1"/>
</dbReference>
<dbReference type="PANTHER" id="PTHR30146">
    <property type="entry name" value="LACI-RELATED TRANSCRIPTIONAL REPRESSOR"/>
    <property type="match status" value="1"/>
</dbReference>
<dbReference type="Pfam" id="PF00532">
    <property type="entry name" value="Peripla_BP_1"/>
    <property type="match status" value="1"/>
</dbReference>
<dbReference type="Proteomes" id="UP001264156">
    <property type="component" value="Unassembled WGS sequence"/>
</dbReference>
<sequence>MTTLKDVARVAGVSRATVSLVCRNSPLVAAKTRARVEQAMAEVGYVYNRSAANLRSSRTDTIGLVIPEIANPVYAEILQGIEECMAPLGKQVVMASTSESLEVQDRILQRMLEMRVDGLIISAATGSAPSTFDACIRAGVPVVQVLRSVDSARLDYAGTDNRAGAGRATRHLLSLGHTRLAFLGSSVATSVSHDRYLGYCDALQAKGLSVDQELVASCLPKIGDAAAAAHRLLSSANPPTALVCFNDIVAFGVTMALYERGQEPGRDVSVIGFDNIEWAENWRPALSTMSISALEIGRHAGELLSRRLQDKEEAPQRMISEATLIERRSTGGLAGPR</sequence>
<feature type="domain" description="HTH lacI-type" evidence="5">
    <location>
        <begin position="2"/>
        <end position="56"/>
    </location>
</feature>
<keyword evidence="1" id="KW-0678">Repressor</keyword>
<gene>
    <name evidence="6" type="ORF">RIU57_24610</name>
</gene>
<keyword evidence="2" id="KW-0805">Transcription regulation</keyword>
<dbReference type="Pfam" id="PF00356">
    <property type="entry name" value="LacI"/>
    <property type="match status" value="1"/>
</dbReference>
<dbReference type="CDD" id="cd06289">
    <property type="entry name" value="PBP1_MalI-like"/>
    <property type="match status" value="1"/>
</dbReference>
<dbReference type="Gene3D" id="3.40.50.2300">
    <property type="match status" value="2"/>
</dbReference>
<evidence type="ECO:0000256" key="4">
    <source>
        <dbReference type="ARBA" id="ARBA00023163"/>
    </source>
</evidence>
<evidence type="ECO:0000313" key="7">
    <source>
        <dbReference type="Proteomes" id="UP001264156"/>
    </source>
</evidence>
<evidence type="ECO:0000256" key="3">
    <source>
        <dbReference type="ARBA" id="ARBA00023125"/>
    </source>
</evidence>
<evidence type="ECO:0000313" key="6">
    <source>
        <dbReference type="EMBL" id="MDR7948324.1"/>
    </source>
</evidence>
<evidence type="ECO:0000256" key="1">
    <source>
        <dbReference type="ARBA" id="ARBA00022491"/>
    </source>
</evidence>
<organism evidence="6 7">
    <name type="scientific">Achromobacter aegrifaciens</name>
    <dbReference type="NCBI Taxonomy" id="1287736"/>
    <lineage>
        <taxon>Bacteria</taxon>
        <taxon>Pseudomonadati</taxon>
        <taxon>Pseudomonadota</taxon>
        <taxon>Betaproteobacteria</taxon>
        <taxon>Burkholderiales</taxon>
        <taxon>Alcaligenaceae</taxon>
        <taxon>Achromobacter</taxon>
    </lineage>
</organism>
<evidence type="ECO:0000256" key="2">
    <source>
        <dbReference type="ARBA" id="ARBA00023015"/>
    </source>
</evidence>
<dbReference type="SUPFAM" id="SSF53822">
    <property type="entry name" value="Periplasmic binding protein-like I"/>
    <property type="match status" value="1"/>
</dbReference>
<name>A0ABU2DJM7_ACHAE</name>
<accession>A0ABU2DJM7</accession>
<dbReference type="GO" id="GO:0003677">
    <property type="term" value="F:DNA binding"/>
    <property type="evidence" value="ECO:0007669"/>
    <property type="project" value="UniProtKB-KW"/>
</dbReference>
<proteinExistence type="predicted"/>
<keyword evidence="3 6" id="KW-0238">DNA-binding</keyword>
<dbReference type="InterPro" id="IPR001761">
    <property type="entry name" value="Peripla_BP/Lac1_sug-bd_dom"/>
</dbReference>
<protein>
    <submittedName>
        <fullName evidence="6">LacI family DNA-binding transcriptional regulator</fullName>
    </submittedName>
</protein>
<dbReference type="PROSITE" id="PS50932">
    <property type="entry name" value="HTH_LACI_2"/>
    <property type="match status" value="1"/>
</dbReference>
<dbReference type="InterPro" id="IPR000843">
    <property type="entry name" value="HTH_LacI"/>
</dbReference>
<evidence type="ECO:0000259" key="5">
    <source>
        <dbReference type="PROSITE" id="PS50932"/>
    </source>
</evidence>
<keyword evidence="4" id="KW-0804">Transcription</keyword>
<reference evidence="7" key="1">
    <citation type="submission" date="2023-07" db="EMBL/GenBank/DDBJ databases">
        <title>Glyphosate-induced phosphonatase operons in soil bacteria of genus Achromobacter.</title>
        <authorList>
            <person name="Epiktetov D.O."/>
            <person name="Sviridov A.V."/>
            <person name="Tarlachkov S.V."/>
            <person name="Shushkova T.V."/>
            <person name="Toropygin I.Y."/>
            <person name="Leontievsky A."/>
        </authorList>
    </citation>
    <scope>NUCLEOTIDE SEQUENCE [LARGE SCALE GENOMIC DNA]</scope>
    <source>
        <strain evidence="7">Kg 16</strain>
    </source>
</reference>
<dbReference type="CDD" id="cd01392">
    <property type="entry name" value="HTH_LacI"/>
    <property type="match status" value="1"/>
</dbReference>
<dbReference type="PROSITE" id="PS00356">
    <property type="entry name" value="HTH_LACI_1"/>
    <property type="match status" value="1"/>
</dbReference>